<evidence type="ECO:0000313" key="1">
    <source>
        <dbReference type="EMBL" id="KAI9182056.1"/>
    </source>
</evidence>
<organism evidence="1 2">
    <name type="scientific">Acer negundo</name>
    <name type="common">Box elder</name>
    <dbReference type="NCBI Taxonomy" id="4023"/>
    <lineage>
        <taxon>Eukaryota</taxon>
        <taxon>Viridiplantae</taxon>
        <taxon>Streptophyta</taxon>
        <taxon>Embryophyta</taxon>
        <taxon>Tracheophyta</taxon>
        <taxon>Spermatophyta</taxon>
        <taxon>Magnoliopsida</taxon>
        <taxon>eudicotyledons</taxon>
        <taxon>Gunneridae</taxon>
        <taxon>Pentapetalae</taxon>
        <taxon>rosids</taxon>
        <taxon>malvids</taxon>
        <taxon>Sapindales</taxon>
        <taxon>Sapindaceae</taxon>
        <taxon>Hippocastanoideae</taxon>
        <taxon>Acereae</taxon>
        <taxon>Acer</taxon>
    </lineage>
</organism>
<reference evidence="1" key="2">
    <citation type="submission" date="2023-02" db="EMBL/GenBank/DDBJ databases">
        <authorList>
            <person name="Swenson N.G."/>
            <person name="Wegrzyn J.L."/>
            <person name="Mcevoy S.L."/>
        </authorList>
    </citation>
    <scope>NUCLEOTIDE SEQUENCE</scope>
    <source>
        <strain evidence="1">91603</strain>
        <tissue evidence="1">Leaf</tissue>
    </source>
</reference>
<dbReference type="AlphaFoldDB" id="A0AAD5J0V4"/>
<protein>
    <submittedName>
        <fullName evidence="1">Uncharacterized protein</fullName>
    </submittedName>
</protein>
<reference evidence="1" key="1">
    <citation type="journal article" date="2022" name="Plant J.">
        <title>Strategies of tolerance reflected in two North American maple genomes.</title>
        <authorList>
            <person name="McEvoy S.L."/>
            <person name="Sezen U.U."/>
            <person name="Trouern-Trend A."/>
            <person name="McMahon S.M."/>
            <person name="Schaberg P.G."/>
            <person name="Yang J."/>
            <person name="Wegrzyn J.L."/>
            <person name="Swenson N.G."/>
        </authorList>
    </citation>
    <scope>NUCLEOTIDE SEQUENCE</scope>
    <source>
        <strain evidence="1">91603</strain>
    </source>
</reference>
<name>A0AAD5J0V4_ACENE</name>
<evidence type="ECO:0000313" key="2">
    <source>
        <dbReference type="Proteomes" id="UP001064489"/>
    </source>
</evidence>
<sequence>MISIEKQSPSSLENLKASNTLNLTVSSFIDNSDSHGWGSSTSCDASSRTPLKQAKLLKIKEERGAISVSITLLALRISSLPLRVAKLDARLRRSYGLLASLGLKLPSSIPASSSSTSTPAQTSVPLPKPTLDKRKGVLIAKKKSSMPPKKKNEPLVGKRSLTPLVRLALILAFFSLQ</sequence>
<dbReference type="Proteomes" id="UP001064489">
    <property type="component" value="Chromosome 4"/>
</dbReference>
<keyword evidence="2" id="KW-1185">Reference proteome</keyword>
<comment type="caution">
    <text evidence="1">The sequence shown here is derived from an EMBL/GenBank/DDBJ whole genome shotgun (WGS) entry which is preliminary data.</text>
</comment>
<gene>
    <name evidence="1" type="ORF">LWI28_021598</name>
</gene>
<dbReference type="EMBL" id="JAJSOW010000101">
    <property type="protein sequence ID" value="KAI9182056.1"/>
    <property type="molecule type" value="Genomic_DNA"/>
</dbReference>
<accession>A0AAD5J0V4</accession>
<proteinExistence type="predicted"/>